<dbReference type="Proteomes" id="UP001292094">
    <property type="component" value="Unassembled WGS sequence"/>
</dbReference>
<organism evidence="1 2">
    <name type="scientific">Petrolisthes manimaculis</name>
    <dbReference type="NCBI Taxonomy" id="1843537"/>
    <lineage>
        <taxon>Eukaryota</taxon>
        <taxon>Metazoa</taxon>
        <taxon>Ecdysozoa</taxon>
        <taxon>Arthropoda</taxon>
        <taxon>Crustacea</taxon>
        <taxon>Multicrustacea</taxon>
        <taxon>Malacostraca</taxon>
        <taxon>Eumalacostraca</taxon>
        <taxon>Eucarida</taxon>
        <taxon>Decapoda</taxon>
        <taxon>Pleocyemata</taxon>
        <taxon>Anomura</taxon>
        <taxon>Galatheoidea</taxon>
        <taxon>Porcellanidae</taxon>
        <taxon>Petrolisthes</taxon>
    </lineage>
</organism>
<proteinExistence type="predicted"/>
<evidence type="ECO:0000313" key="2">
    <source>
        <dbReference type="Proteomes" id="UP001292094"/>
    </source>
</evidence>
<gene>
    <name evidence="1" type="ORF">Pmani_021942</name>
</gene>
<reference evidence="1" key="1">
    <citation type="submission" date="2023-11" db="EMBL/GenBank/DDBJ databases">
        <title>Genome assemblies of two species of porcelain crab, Petrolisthes cinctipes and Petrolisthes manimaculis (Anomura: Porcellanidae).</title>
        <authorList>
            <person name="Angst P."/>
        </authorList>
    </citation>
    <scope>NUCLEOTIDE SEQUENCE</scope>
    <source>
        <strain evidence="1">PB745_02</strain>
        <tissue evidence="1">Gill</tissue>
    </source>
</reference>
<comment type="caution">
    <text evidence="1">The sequence shown here is derived from an EMBL/GenBank/DDBJ whole genome shotgun (WGS) entry which is preliminary data.</text>
</comment>
<dbReference type="EMBL" id="JAWZYT010002162">
    <property type="protein sequence ID" value="KAK4306215.1"/>
    <property type="molecule type" value="Genomic_DNA"/>
</dbReference>
<name>A0AAE1U4S6_9EUCA</name>
<evidence type="ECO:0000313" key="1">
    <source>
        <dbReference type="EMBL" id="KAK4306215.1"/>
    </source>
</evidence>
<accession>A0AAE1U4S6</accession>
<protein>
    <submittedName>
        <fullName evidence="1">Uncharacterized protein</fullName>
    </submittedName>
</protein>
<sequence length="117" mass="12960">MKDSSLEGHTSLEHLSLTYNCLAKLSLERVLDDSTVTTFLSAVYGRREVWQGVVACLPREVGRVSREAALSIVTSHLITSLSALHNMTLDVEYRGFQQDLNCIAQDIFPNSTTSAEE</sequence>
<keyword evidence="2" id="KW-1185">Reference proteome</keyword>
<dbReference type="AlphaFoldDB" id="A0AAE1U4S6"/>